<gene>
    <name evidence="2" type="ORF">FGO68_gene4918</name>
</gene>
<sequence>MQSSSQRSLLDQVQILWSLTSKEDAHPHQQVSQTSNNQAQGGQNGCLFTMVLDKEGSRIATSNCKSEKAKTH</sequence>
<proteinExistence type="predicted"/>
<keyword evidence="3" id="KW-1185">Reference proteome</keyword>
<reference evidence="2" key="1">
    <citation type="submission" date="2019-06" db="EMBL/GenBank/DDBJ databases">
        <authorList>
            <person name="Zheng W."/>
        </authorList>
    </citation>
    <scope>NUCLEOTIDE SEQUENCE</scope>
    <source>
        <strain evidence="2">QDHG01</strain>
    </source>
</reference>
<feature type="compositionally biased region" description="Polar residues" evidence="1">
    <location>
        <begin position="29"/>
        <end position="41"/>
    </location>
</feature>
<evidence type="ECO:0000313" key="3">
    <source>
        <dbReference type="Proteomes" id="UP000785679"/>
    </source>
</evidence>
<evidence type="ECO:0000256" key="1">
    <source>
        <dbReference type="SAM" id="MobiDB-lite"/>
    </source>
</evidence>
<name>A0A8J8T675_HALGN</name>
<dbReference type="EMBL" id="RRYP01004474">
    <property type="protein sequence ID" value="TNV82833.1"/>
    <property type="molecule type" value="Genomic_DNA"/>
</dbReference>
<organism evidence="2 3">
    <name type="scientific">Halteria grandinella</name>
    <dbReference type="NCBI Taxonomy" id="5974"/>
    <lineage>
        <taxon>Eukaryota</taxon>
        <taxon>Sar</taxon>
        <taxon>Alveolata</taxon>
        <taxon>Ciliophora</taxon>
        <taxon>Intramacronucleata</taxon>
        <taxon>Spirotrichea</taxon>
        <taxon>Stichotrichia</taxon>
        <taxon>Sporadotrichida</taxon>
        <taxon>Halteriidae</taxon>
        <taxon>Halteria</taxon>
    </lineage>
</organism>
<feature type="region of interest" description="Disordered" evidence="1">
    <location>
        <begin position="24"/>
        <end position="43"/>
    </location>
</feature>
<evidence type="ECO:0000313" key="2">
    <source>
        <dbReference type="EMBL" id="TNV82833.1"/>
    </source>
</evidence>
<comment type="caution">
    <text evidence="2">The sequence shown here is derived from an EMBL/GenBank/DDBJ whole genome shotgun (WGS) entry which is preliminary data.</text>
</comment>
<accession>A0A8J8T675</accession>
<protein>
    <submittedName>
        <fullName evidence="2">Uncharacterized protein</fullName>
    </submittedName>
</protein>
<dbReference type="Proteomes" id="UP000785679">
    <property type="component" value="Unassembled WGS sequence"/>
</dbReference>
<dbReference type="AlphaFoldDB" id="A0A8J8T675"/>